<evidence type="ECO:0000313" key="1">
    <source>
        <dbReference type="Ensembl" id="ENSMALP00000018237.1"/>
    </source>
</evidence>
<reference evidence="1" key="2">
    <citation type="submission" date="2025-09" db="UniProtKB">
        <authorList>
            <consortium name="Ensembl"/>
        </authorList>
    </citation>
    <scope>IDENTIFICATION</scope>
</reference>
<sequence length="88" mass="9994">IKIKELLSIHYILRCTWTNYQQQQIYMEYNKKGGCTGFVRNSRGSLFTFCGGSRSRGRGEVMDSVQHPHSLEDEAVCKSDTFSLKAGV</sequence>
<accession>A0A3Q3JTD9</accession>
<dbReference type="Ensembl" id="ENSMALT00000018588.1">
    <property type="protein sequence ID" value="ENSMALP00000018237.1"/>
    <property type="gene ID" value="ENSMALG00000012709.1"/>
</dbReference>
<name>A0A3Q3JTD9_MONAL</name>
<evidence type="ECO:0000313" key="2">
    <source>
        <dbReference type="Proteomes" id="UP000261600"/>
    </source>
</evidence>
<keyword evidence="2" id="KW-1185">Reference proteome</keyword>
<organism evidence="1 2">
    <name type="scientific">Monopterus albus</name>
    <name type="common">Swamp eel</name>
    <dbReference type="NCBI Taxonomy" id="43700"/>
    <lineage>
        <taxon>Eukaryota</taxon>
        <taxon>Metazoa</taxon>
        <taxon>Chordata</taxon>
        <taxon>Craniata</taxon>
        <taxon>Vertebrata</taxon>
        <taxon>Euteleostomi</taxon>
        <taxon>Actinopterygii</taxon>
        <taxon>Neopterygii</taxon>
        <taxon>Teleostei</taxon>
        <taxon>Neoteleostei</taxon>
        <taxon>Acanthomorphata</taxon>
        <taxon>Anabantaria</taxon>
        <taxon>Synbranchiformes</taxon>
        <taxon>Synbranchidae</taxon>
        <taxon>Monopterus</taxon>
    </lineage>
</organism>
<dbReference type="Proteomes" id="UP000261600">
    <property type="component" value="Unplaced"/>
</dbReference>
<dbReference type="AlphaFoldDB" id="A0A3Q3JTD9"/>
<proteinExistence type="predicted"/>
<protein>
    <submittedName>
        <fullName evidence="1">Uncharacterized protein</fullName>
    </submittedName>
</protein>
<reference evidence="1" key="1">
    <citation type="submission" date="2025-08" db="UniProtKB">
        <authorList>
            <consortium name="Ensembl"/>
        </authorList>
    </citation>
    <scope>IDENTIFICATION</scope>
</reference>